<organism evidence="1 2">
    <name type="scientific">Penicillium solitum</name>
    <dbReference type="NCBI Taxonomy" id="60172"/>
    <lineage>
        <taxon>Eukaryota</taxon>
        <taxon>Fungi</taxon>
        <taxon>Dikarya</taxon>
        <taxon>Ascomycota</taxon>
        <taxon>Pezizomycotina</taxon>
        <taxon>Eurotiomycetes</taxon>
        <taxon>Eurotiomycetidae</taxon>
        <taxon>Eurotiales</taxon>
        <taxon>Aspergillaceae</taxon>
        <taxon>Penicillium</taxon>
    </lineage>
</organism>
<evidence type="ECO:0000313" key="1">
    <source>
        <dbReference type="EMBL" id="OQE01569.1"/>
    </source>
</evidence>
<sequence>MTPVPASPLDRDQAQISRVDLAGAASGNLSVFAGDGDENGPLD</sequence>
<reference evidence="2" key="1">
    <citation type="journal article" date="2017" name="Nat. Microbiol.">
        <title>Global analysis of biosynthetic gene clusters reveals vast potential of secondary metabolite production in Penicillium species.</title>
        <authorList>
            <person name="Nielsen J.C."/>
            <person name="Grijseels S."/>
            <person name="Prigent S."/>
            <person name="Ji B."/>
            <person name="Dainat J."/>
            <person name="Nielsen K.F."/>
            <person name="Frisvad J.C."/>
            <person name="Workman M."/>
            <person name="Nielsen J."/>
        </authorList>
    </citation>
    <scope>NUCLEOTIDE SEQUENCE [LARGE SCALE GENOMIC DNA]</scope>
    <source>
        <strain evidence="2">IBT 29525</strain>
    </source>
</reference>
<comment type="caution">
    <text evidence="1">The sequence shown here is derived from an EMBL/GenBank/DDBJ whole genome shotgun (WGS) entry which is preliminary data.</text>
</comment>
<gene>
    <name evidence="1" type="ORF">PENSOL_c004G06638</name>
</gene>
<protein>
    <submittedName>
        <fullName evidence="1">Uncharacterized protein</fullName>
    </submittedName>
</protein>
<evidence type="ECO:0000313" key="2">
    <source>
        <dbReference type="Proteomes" id="UP000191612"/>
    </source>
</evidence>
<dbReference type="AlphaFoldDB" id="A0A1V6RJG1"/>
<name>A0A1V6RJG1_9EURO</name>
<accession>A0A1V6RJG1</accession>
<keyword evidence="2" id="KW-1185">Reference proteome</keyword>
<proteinExistence type="predicted"/>
<dbReference type="EMBL" id="MDYO01000004">
    <property type="protein sequence ID" value="OQE01569.1"/>
    <property type="molecule type" value="Genomic_DNA"/>
</dbReference>
<dbReference type="Proteomes" id="UP000191612">
    <property type="component" value="Unassembled WGS sequence"/>
</dbReference>